<dbReference type="Proteomes" id="UP000529637">
    <property type="component" value="Unassembled WGS sequence"/>
</dbReference>
<dbReference type="InterPro" id="IPR015813">
    <property type="entry name" value="Pyrv/PenolPyrv_kinase-like_dom"/>
</dbReference>
<proteinExistence type="predicted"/>
<evidence type="ECO:0000313" key="8">
    <source>
        <dbReference type="Proteomes" id="UP000529637"/>
    </source>
</evidence>
<feature type="binding site" evidence="4">
    <location>
        <position position="117"/>
    </location>
    <ligand>
        <name>substrate</name>
    </ligand>
</feature>
<dbReference type="GO" id="GO:0006107">
    <property type="term" value="P:oxaloacetate metabolic process"/>
    <property type="evidence" value="ECO:0007669"/>
    <property type="project" value="TreeGrafter"/>
</dbReference>
<dbReference type="PANTHER" id="PTHR32308">
    <property type="entry name" value="LYASE BETA SUBUNIT, PUTATIVE (AFU_ORTHOLOGUE AFUA_4G13030)-RELATED"/>
    <property type="match status" value="1"/>
</dbReference>
<evidence type="ECO:0000256" key="4">
    <source>
        <dbReference type="PIRSR" id="PIRSR015582-1"/>
    </source>
</evidence>
<dbReference type="SUPFAM" id="SSF51621">
    <property type="entry name" value="Phosphoenolpyruvate/pyruvate domain"/>
    <property type="match status" value="1"/>
</dbReference>
<evidence type="ECO:0000313" key="7">
    <source>
        <dbReference type="EMBL" id="NUZ08100.1"/>
    </source>
</evidence>
<protein>
    <submittedName>
        <fullName evidence="7">HpcH/HpaI aldolase/citrate lyase family protein</fullName>
    </submittedName>
</protein>
<keyword evidence="3 5" id="KW-0460">Magnesium</keyword>
<organism evidence="7 8">
    <name type="scientific">Piscinibacter koreensis</name>
    <dbReference type="NCBI Taxonomy" id="2742824"/>
    <lineage>
        <taxon>Bacteria</taxon>
        <taxon>Pseudomonadati</taxon>
        <taxon>Pseudomonadota</taxon>
        <taxon>Betaproteobacteria</taxon>
        <taxon>Burkholderiales</taxon>
        <taxon>Sphaerotilaceae</taxon>
        <taxon>Piscinibacter</taxon>
    </lineage>
</organism>
<dbReference type="GO" id="GO:0016829">
    <property type="term" value="F:lyase activity"/>
    <property type="evidence" value="ECO:0007669"/>
    <property type="project" value="UniProtKB-KW"/>
</dbReference>
<dbReference type="GO" id="GO:0000287">
    <property type="term" value="F:magnesium ion binding"/>
    <property type="evidence" value="ECO:0007669"/>
    <property type="project" value="TreeGrafter"/>
</dbReference>
<dbReference type="InterPro" id="IPR011206">
    <property type="entry name" value="Citrate_lyase_beta/mcl1/mcl2"/>
</dbReference>
<evidence type="ECO:0000256" key="5">
    <source>
        <dbReference type="PIRSR" id="PIRSR015582-2"/>
    </source>
</evidence>
<keyword evidence="7" id="KW-0456">Lyase</keyword>
<dbReference type="PANTHER" id="PTHR32308:SF10">
    <property type="entry name" value="CITRATE LYASE SUBUNIT BETA"/>
    <property type="match status" value="1"/>
</dbReference>
<name>A0A7Y6NRR0_9BURK</name>
<dbReference type="AlphaFoldDB" id="A0A7Y6NRR0"/>
<gene>
    <name evidence="7" type="ORF">HQN59_20265</name>
</gene>
<comment type="cofactor">
    <cofactor evidence="1">
        <name>Mg(2+)</name>
        <dbReference type="ChEBI" id="CHEBI:18420"/>
    </cofactor>
</comment>
<dbReference type="EMBL" id="JABWMJ010000011">
    <property type="protein sequence ID" value="NUZ08100.1"/>
    <property type="molecule type" value="Genomic_DNA"/>
</dbReference>
<dbReference type="PIRSF" id="PIRSF015582">
    <property type="entry name" value="Cit_lyase_B"/>
    <property type="match status" value="1"/>
</dbReference>
<feature type="domain" description="HpcH/HpaI aldolase/citrate lyase" evidence="6">
    <location>
        <begin position="5"/>
        <end position="213"/>
    </location>
</feature>
<feature type="binding site" evidence="5">
    <location>
        <position position="117"/>
    </location>
    <ligand>
        <name>Mg(2+)</name>
        <dbReference type="ChEBI" id="CHEBI:18420"/>
    </ligand>
</feature>
<dbReference type="InterPro" id="IPR005000">
    <property type="entry name" value="Aldolase/citrate-lyase_domain"/>
</dbReference>
<evidence type="ECO:0000256" key="1">
    <source>
        <dbReference type="ARBA" id="ARBA00001946"/>
    </source>
</evidence>
<evidence type="ECO:0000259" key="6">
    <source>
        <dbReference type="Pfam" id="PF03328"/>
    </source>
</evidence>
<dbReference type="Gene3D" id="3.20.20.60">
    <property type="entry name" value="Phosphoenolpyruvate-binding domains"/>
    <property type="match status" value="1"/>
</dbReference>
<keyword evidence="8" id="KW-1185">Reference proteome</keyword>
<evidence type="ECO:0000256" key="2">
    <source>
        <dbReference type="ARBA" id="ARBA00022723"/>
    </source>
</evidence>
<dbReference type="InterPro" id="IPR040442">
    <property type="entry name" value="Pyrv_kinase-like_dom_sf"/>
</dbReference>
<sequence>MKAPRSYLFVPGDRPDRFANALASAADAVVVDLEDAVPAAAKPAAREAVAGLLADERSRDRIVVRINDEATPWFDADLALVAEHDAGVVMLPKAERVATIARIRSNAPSAVVLPLVETARGVLAADALAAAEGVQRLVFGTVDYALDMDLQGELAASLGLDYPAARLALASRAAGLLPPVAGVTVAIADEAQLRADVERARAHGFAAKLCIHPKQVAAVHALLAPSADELAWAERVLAAADAAFGAAVQLDGRMVDKPVIERARRIVQRAH</sequence>
<dbReference type="RefSeq" id="WP_176070940.1">
    <property type="nucleotide sequence ID" value="NZ_JABWMJ010000011.1"/>
</dbReference>
<evidence type="ECO:0000256" key="3">
    <source>
        <dbReference type="ARBA" id="ARBA00022842"/>
    </source>
</evidence>
<comment type="caution">
    <text evidence="7">The sequence shown here is derived from an EMBL/GenBank/DDBJ whole genome shotgun (WGS) entry which is preliminary data.</text>
</comment>
<accession>A0A7Y6NRR0</accession>
<feature type="binding site" evidence="5">
    <location>
        <position position="143"/>
    </location>
    <ligand>
        <name>Mg(2+)</name>
        <dbReference type="ChEBI" id="CHEBI:18420"/>
    </ligand>
</feature>
<feature type="binding site" evidence="4">
    <location>
        <position position="65"/>
    </location>
    <ligand>
        <name>substrate</name>
    </ligand>
</feature>
<dbReference type="Pfam" id="PF03328">
    <property type="entry name" value="HpcH_HpaI"/>
    <property type="match status" value="1"/>
</dbReference>
<keyword evidence="2 5" id="KW-0479">Metal-binding</keyword>
<reference evidence="7 8" key="1">
    <citation type="submission" date="2020-06" db="EMBL/GenBank/DDBJ databases">
        <title>Schlegella sp. ID0723 isolated from air conditioner.</title>
        <authorList>
            <person name="Kim D.Y."/>
            <person name="Kim D.-U."/>
        </authorList>
    </citation>
    <scope>NUCLEOTIDE SEQUENCE [LARGE SCALE GENOMIC DNA]</scope>
    <source>
        <strain evidence="7 8">ID0723</strain>
    </source>
</reference>